<evidence type="ECO:0000313" key="3">
    <source>
        <dbReference type="Proteomes" id="UP000271624"/>
    </source>
</evidence>
<keyword evidence="3" id="KW-1185">Reference proteome</keyword>
<name>A0A3S1CUJ2_9CYAN</name>
<dbReference type="Proteomes" id="UP000271624">
    <property type="component" value="Unassembled WGS sequence"/>
</dbReference>
<accession>A0A3S1CUJ2</accession>
<feature type="transmembrane region" description="Helical" evidence="1">
    <location>
        <begin position="42"/>
        <end position="64"/>
    </location>
</feature>
<sequence>MYYNHEYNLIKLAASNVTLRIAKKAVSRVFKEVDMHSDNFRVVMISIFAAINFLIGIVIGIKLYSVTSESSSDQSVVTHILHQV</sequence>
<comment type="caution">
    <text evidence="2">The sequence shown here is derived from an EMBL/GenBank/DDBJ whole genome shotgun (WGS) entry which is preliminary data.</text>
</comment>
<evidence type="ECO:0000256" key="1">
    <source>
        <dbReference type="SAM" id="Phobius"/>
    </source>
</evidence>
<dbReference type="AlphaFoldDB" id="A0A3S1CUJ2"/>
<reference evidence="2" key="1">
    <citation type="submission" date="2018-12" db="EMBL/GenBank/DDBJ databases">
        <authorList>
            <person name="Will S."/>
            <person name="Neumann-Schaal M."/>
            <person name="Henke P."/>
        </authorList>
    </citation>
    <scope>NUCLEOTIDE SEQUENCE</scope>
    <source>
        <strain evidence="2">PCC 7102</strain>
    </source>
</reference>
<protein>
    <submittedName>
        <fullName evidence="2">Uncharacterized protein</fullName>
    </submittedName>
</protein>
<proteinExistence type="predicted"/>
<keyword evidence="1" id="KW-1133">Transmembrane helix</keyword>
<gene>
    <name evidence="2" type="ORF">DSM106972_081260</name>
</gene>
<reference evidence="2" key="2">
    <citation type="journal article" date="2019" name="Genome Biol. Evol.">
        <title>Day and night: Metabolic profiles and evolutionary relationships of six axenic non-marine cyanobacteria.</title>
        <authorList>
            <person name="Will S.E."/>
            <person name="Henke P."/>
            <person name="Boedeker C."/>
            <person name="Huang S."/>
            <person name="Brinkmann H."/>
            <person name="Rohde M."/>
            <person name="Jarek M."/>
            <person name="Friedl T."/>
            <person name="Seufert S."/>
            <person name="Schumacher M."/>
            <person name="Overmann J."/>
            <person name="Neumann-Schaal M."/>
            <person name="Petersen J."/>
        </authorList>
    </citation>
    <scope>NUCLEOTIDE SEQUENCE [LARGE SCALE GENOMIC DNA]</scope>
    <source>
        <strain evidence="2">PCC 7102</strain>
    </source>
</reference>
<keyword evidence="1" id="KW-0472">Membrane</keyword>
<keyword evidence="1" id="KW-0812">Transmembrane</keyword>
<organism evidence="2 3">
    <name type="scientific">Dulcicalothrix desertica PCC 7102</name>
    <dbReference type="NCBI Taxonomy" id="232991"/>
    <lineage>
        <taxon>Bacteria</taxon>
        <taxon>Bacillati</taxon>
        <taxon>Cyanobacteriota</taxon>
        <taxon>Cyanophyceae</taxon>
        <taxon>Nostocales</taxon>
        <taxon>Calotrichaceae</taxon>
        <taxon>Dulcicalothrix</taxon>
    </lineage>
</organism>
<evidence type="ECO:0000313" key="2">
    <source>
        <dbReference type="EMBL" id="RUS98497.1"/>
    </source>
</evidence>
<dbReference type="EMBL" id="RSCL01000029">
    <property type="protein sequence ID" value="RUS98497.1"/>
    <property type="molecule type" value="Genomic_DNA"/>
</dbReference>